<organism evidence="3 4">
    <name type="scientific">Roseomonas acroporae</name>
    <dbReference type="NCBI Taxonomy" id="2937791"/>
    <lineage>
        <taxon>Bacteria</taxon>
        <taxon>Pseudomonadati</taxon>
        <taxon>Pseudomonadota</taxon>
        <taxon>Alphaproteobacteria</taxon>
        <taxon>Acetobacterales</taxon>
        <taxon>Roseomonadaceae</taxon>
        <taxon>Roseomonas</taxon>
    </lineage>
</organism>
<dbReference type="InterPro" id="IPR036378">
    <property type="entry name" value="FAS1_dom_sf"/>
</dbReference>
<reference evidence="3" key="1">
    <citation type="submission" date="2022-04" db="EMBL/GenBank/DDBJ databases">
        <title>Roseomonas acroporae sp. nov., isolated from coral Acropora digitifera.</title>
        <authorList>
            <person name="Sun H."/>
        </authorList>
    </citation>
    <scope>NUCLEOTIDE SEQUENCE</scope>
    <source>
        <strain evidence="3">NAR14</strain>
    </source>
</reference>
<protein>
    <submittedName>
        <fullName evidence="3">Fasciclin domain-containing protein</fullName>
    </submittedName>
</protein>
<dbReference type="Gene3D" id="2.30.180.10">
    <property type="entry name" value="FAS1 domain"/>
    <property type="match status" value="1"/>
</dbReference>
<dbReference type="GO" id="GO:0007155">
    <property type="term" value="P:cell adhesion"/>
    <property type="evidence" value="ECO:0007669"/>
    <property type="project" value="TreeGrafter"/>
</dbReference>
<dbReference type="GO" id="GO:0005615">
    <property type="term" value="C:extracellular space"/>
    <property type="evidence" value="ECO:0007669"/>
    <property type="project" value="TreeGrafter"/>
</dbReference>
<evidence type="ECO:0000256" key="1">
    <source>
        <dbReference type="SAM" id="SignalP"/>
    </source>
</evidence>
<keyword evidence="1" id="KW-0732">Signal</keyword>
<feature type="chain" id="PRO_5040817614" evidence="1">
    <location>
        <begin position="31"/>
        <end position="197"/>
    </location>
</feature>
<dbReference type="PROSITE" id="PS50213">
    <property type="entry name" value="FAS1"/>
    <property type="match status" value="1"/>
</dbReference>
<dbReference type="RefSeq" id="WP_248667225.1">
    <property type="nucleotide sequence ID" value="NZ_JALPRX010000050.1"/>
</dbReference>
<evidence type="ECO:0000313" key="3">
    <source>
        <dbReference type="EMBL" id="MCK8785102.1"/>
    </source>
</evidence>
<dbReference type="GO" id="GO:0050839">
    <property type="term" value="F:cell adhesion molecule binding"/>
    <property type="evidence" value="ECO:0007669"/>
    <property type="project" value="TreeGrafter"/>
</dbReference>
<dbReference type="EMBL" id="JALPRX010000050">
    <property type="protein sequence ID" value="MCK8785102.1"/>
    <property type="molecule type" value="Genomic_DNA"/>
</dbReference>
<evidence type="ECO:0000313" key="4">
    <source>
        <dbReference type="Proteomes" id="UP001139516"/>
    </source>
</evidence>
<dbReference type="Proteomes" id="UP001139516">
    <property type="component" value="Unassembled WGS sequence"/>
</dbReference>
<keyword evidence="4" id="KW-1185">Reference proteome</keyword>
<feature type="domain" description="FAS1" evidence="2">
    <location>
        <begin position="32"/>
        <end position="195"/>
    </location>
</feature>
<dbReference type="PANTHER" id="PTHR10900">
    <property type="entry name" value="PERIOSTIN-RELATED"/>
    <property type="match status" value="1"/>
</dbReference>
<dbReference type="AlphaFoldDB" id="A0A9X1YAH3"/>
<dbReference type="GO" id="GO:0031012">
    <property type="term" value="C:extracellular matrix"/>
    <property type="evidence" value="ECO:0007669"/>
    <property type="project" value="TreeGrafter"/>
</dbReference>
<proteinExistence type="predicted"/>
<name>A0A9X1YAH3_9PROT</name>
<dbReference type="Pfam" id="PF02469">
    <property type="entry name" value="Fasciclin"/>
    <property type="match status" value="1"/>
</dbReference>
<feature type="signal peptide" evidence="1">
    <location>
        <begin position="1"/>
        <end position="30"/>
    </location>
</feature>
<dbReference type="InterPro" id="IPR050904">
    <property type="entry name" value="Adhesion/Biosynth-related"/>
</dbReference>
<dbReference type="InterPro" id="IPR000782">
    <property type="entry name" value="FAS1_domain"/>
</dbReference>
<evidence type="ECO:0000259" key="2">
    <source>
        <dbReference type="PROSITE" id="PS50213"/>
    </source>
</evidence>
<accession>A0A9X1YAH3</accession>
<gene>
    <name evidence="3" type="ORF">M0638_11975</name>
</gene>
<dbReference type="SUPFAM" id="SSF82153">
    <property type="entry name" value="FAS1 domain"/>
    <property type="match status" value="1"/>
</dbReference>
<dbReference type="PANTHER" id="PTHR10900:SF77">
    <property type="entry name" value="FI19380P1"/>
    <property type="match status" value="1"/>
</dbReference>
<dbReference type="GO" id="GO:0030198">
    <property type="term" value="P:extracellular matrix organization"/>
    <property type="evidence" value="ECO:0007669"/>
    <property type="project" value="TreeGrafter"/>
</dbReference>
<sequence>MAITHRQKLHLMLAGAALLGVAGIGTPAQAQIRNVIDTLAADGRFDRFIEIVQRAGFTDQLRGVGPITLLAPTNTAFNTAPSGVISAMMEQGSGGVGGGSLSGGSPDQIRLRAFVQYFMVPAVMPVGEGTTRVRTLNGADIAVTRMGEVVTVVNPAPGQQVSGFSAAGINATAPATVVQTIPASNGVVAVIDRVIFP</sequence>
<comment type="caution">
    <text evidence="3">The sequence shown here is derived from an EMBL/GenBank/DDBJ whole genome shotgun (WGS) entry which is preliminary data.</text>
</comment>